<dbReference type="EMBL" id="JANJQO010000981">
    <property type="protein sequence ID" value="KAJ2973391.1"/>
    <property type="molecule type" value="Genomic_DNA"/>
</dbReference>
<proteinExistence type="predicted"/>
<name>A0ACC1N4H5_9HYPO</name>
<reference evidence="1" key="1">
    <citation type="submission" date="2022-08" db="EMBL/GenBank/DDBJ databases">
        <title>Genome Sequence of Lecanicillium fungicola.</title>
        <authorList>
            <person name="Buettner E."/>
        </authorList>
    </citation>
    <scope>NUCLEOTIDE SEQUENCE</scope>
    <source>
        <strain evidence="1">Babe33</strain>
    </source>
</reference>
<sequence>MSLAAGIISDGSKPYYEAKVCRELATYLSKEIMLQSYPDCVNLDAWVMVKADLNSAGREHQSAALDVSFGMAVWIALAIHAIGVEFYLQLTPGETLRLRKISYQRQVDAGFKNPRLPTLEVDSIGEAERCAANDECDDSNK</sequence>
<gene>
    <name evidence="1" type="ORF">NQ176_g6636</name>
</gene>
<comment type="caution">
    <text evidence="1">The sequence shown here is derived from an EMBL/GenBank/DDBJ whole genome shotgun (WGS) entry which is preliminary data.</text>
</comment>
<evidence type="ECO:0000313" key="1">
    <source>
        <dbReference type="EMBL" id="KAJ2973391.1"/>
    </source>
</evidence>
<keyword evidence="2" id="KW-1185">Reference proteome</keyword>
<evidence type="ECO:0000313" key="2">
    <source>
        <dbReference type="Proteomes" id="UP001143910"/>
    </source>
</evidence>
<accession>A0ACC1N4H5</accession>
<protein>
    <submittedName>
        <fullName evidence="1">Uncharacterized protein</fullName>
    </submittedName>
</protein>
<organism evidence="1 2">
    <name type="scientific">Zarea fungicola</name>
    <dbReference type="NCBI Taxonomy" id="93591"/>
    <lineage>
        <taxon>Eukaryota</taxon>
        <taxon>Fungi</taxon>
        <taxon>Dikarya</taxon>
        <taxon>Ascomycota</taxon>
        <taxon>Pezizomycotina</taxon>
        <taxon>Sordariomycetes</taxon>
        <taxon>Hypocreomycetidae</taxon>
        <taxon>Hypocreales</taxon>
        <taxon>Cordycipitaceae</taxon>
        <taxon>Zarea</taxon>
    </lineage>
</organism>
<dbReference type="Proteomes" id="UP001143910">
    <property type="component" value="Unassembled WGS sequence"/>
</dbReference>